<name>A0A0G1X0F7_9BACT</name>
<sequence>MKKFLLPIIVIVLVAGGVGIARYQKEKQAARESEANAPGSVPIQITPGVSQLAEEANIPRATEITLTITSPSDGATVTSATVTVKGKTAPRAEVFINDVSTVADANGNFSANITLDEGENPIVIFANDADGNVAEKEITVTYDSGQ</sequence>
<evidence type="ECO:0000313" key="1">
    <source>
        <dbReference type="EMBL" id="KKU87925.1"/>
    </source>
</evidence>
<organism evidence="1 2">
    <name type="scientific">Candidatus Gottesmanbacteria bacterium GW2011_GWA2_47_9</name>
    <dbReference type="NCBI Taxonomy" id="1618445"/>
    <lineage>
        <taxon>Bacteria</taxon>
        <taxon>Candidatus Gottesmaniibacteriota</taxon>
    </lineage>
</organism>
<dbReference type="EMBL" id="LCOY01000016">
    <property type="protein sequence ID" value="KKU87925.1"/>
    <property type="molecule type" value="Genomic_DNA"/>
</dbReference>
<dbReference type="Proteomes" id="UP000034739">
    <property type="component" value="Unassembled WGS sequence"/>
</dbReference>
<dbReference type="PATRIC" id="fig|1618445.3.peg.554"/>
<comment type="caution">
    <text evidence="1">The sequence shown here is derived from an EMBL/GenBank/DDBJ whole genome shotgun (WGS) entry which is preliminary data.</text>
</comment>
<accession>A0A0G1X0F7</accession>
<dbReference type="InterPro" id="IPR013783">
    <property type="entry name" value="Ig-like_fold"/>
</dbReference>
<dbReference type="AlphaFoldDB" id="A0A0G1X0F7"/>
<evidence type="ECO:0000313" key="2">
    <source>
        <dbReference type="Proteomes" id="UP000034739"/>
    </source>
</evidence>
<proteinExistence type="predicted"/>
<dbReference type="Pfam" id="PF09136">
    <property type="entry name" value="Glucodextran_B"/>
    <property type="match status" value="1"/>
</dbReference>
<dbReference type="Gene3D" id="2.60.40.10">
    <property type="entry name" value="Immunoglobulins"/>
    <property type="match status" value="1"/>
</dbReference>
<protein>
    <submittedName>
        <fullName evidence="1">Polymorphic outer membrane protein</fullName>
    </submittedName>
</protein>
<reference evidence="1 2" key="1">
    <citation type="journal article" date="2015" name="Nature">
        <title>rRNA introns, odd ribosomes, and small enigmatic genomes across a large radiation of phyla.</title>
        <authorList>
            <person name="Brown C.T."/>
            <person name="Hug L.A."/>
            <person name="Thomas B.C."/>
            <person name="Sharon I."/>
            <person name="Castelle C.J."/>
            <person name="Singh A."/>
            <person name="Wilkins M.J."/>
            <person name="Williams K.H."/>
            <person name="Banfield J.F."/>
        </authorList>
    </citation>
    <scope>NUCLEOTIDE SEQUENCE [LARGE SCALE GENOMIC DNA]</scope>
</reference>
<gene>
    <name evidence="1" type="ORF">UY16_C0016G0017</name>
</gene>